<reference evidence="8" key="1">
    <citation type="submission" date="2016-11" db="EMBL/GenBank/DDBJ databases">
        <authorList>
            <person name="Varghese N."/>
            <person name="Submissions S."/>
        </authorList>
    </citation>
    <scope>NUCLEOTIDE SEQUENCE [LARGE SCALE GENOMIC DNA]</scope>
    <source>
        <strain evidence="8">DSM 100564</strain>
    </source>
</reference>
<evidence type="ECO:0000256" key="2">
    <source>
        <dbReference type="ARBA" id="ARBA00008072"/>
    </source>
</evidence>
<dbReference type="STRING" id="1470563.SAMN05444000_1293"/>
<dbReference type="PANTHER" id="PTHR43350:SF19">
    <property type="entry name" value="D-GULOSIDE 3-DEHYDROGENASE"/>
    <property type="match status" value="1"/>
</dbReference>
<evidence type="ECO:0000259" key="6">
    <source>
        <dbReference type="SMART" id="SM00829"/>
    </source>
</evidence>
<evidence type="ECO:0000313" key="7">
    <source>
        <dbReference type="EMBL" id="SHK42812.1"/>
    </source>
</evidence>
<dbReference type="AlphaFoldDB" id="A0A1M6SDH4"/>
<dbReference type="InterPro" id="IPR013149">
    <property type="entry name" value="ADH-like_C"/>
</dbReference>
<comment type="similarity">
    <text evidence="2">Belongs to the zinc-containing alcohol dehydrogenase family.</text>
</comment>
<dbReference type="GO" id="GO:0046872">
    <property type="term" value="F:metal ion binding"/>
    <property type="evidence" value="ECO:0007669"/>
    <property type="project" value="UniProtKB-KW"/>
</dbReference>
<evidence type="ECO:0000256" key="3">
    <source>
        <dbReference type="ARBA" id="ARBA00022723"/>
    </source>
</evidence>
<dbReference type="InterPro" id="IPR000683">
    <property type="entry name" value="Gfo/Idh/MocA-like_OxRdtase_N"/>
</dbReference>
<dbReference type="Pfam" id="PF22725">
    <property type="entry name" value="GFO_IDH_MocA_C3"/>
    <property type="match status" value="1"/>
</dbReference>
<dbReference type="InterPro" id="IPR055170">
    <property type="entry name" value="GFO_IDH_MocA-like_dom"/>
</dbReference>
<feature type="domain" description="Enoyl reductase (ER)" evidence="6">
    <location>
        <begin position="91"/>
        <end position="373"/>
    </location>
</feature>
<proteinExistence type="inferred from homology"/>
<dbReference type="InterPro" id="IPR011032">
    <property type="entry name" value="GroES-like_sf"/>
</dbReference>
<name>A0A1M6SDH4_9RHOB</name>
<keyword evidence="4" id="KW-0862">Zinc</keyword>
<gene>
    <name evidence="7" type="ORF">SAMN05444000_1293</name>
</gene>
<accession>A0A1M6SDH4</accession>
<dbReference type="SUPFAM" id="SSF55347">
    <property type="entry name" value="Glyceraldehyde-3-phosphate dehydrogenase-like, C-terminal domain"/>
    <property type="match status" value="1"/>
</dbReference>
<dbReference type="EMBL" id="FQZQ01000029">
    <property type="protein sequence ID" value="SHK42812.1"/>
    <property type="molecule type" value="Genomic_DNA"/>
</dbReference>
<dbReference type="Gene3D" id="3.40.50.720">
    <property type="entry name" value="NAD(P)-binding Rossmann-like Domain"/>
    <property type="match status" value="2"/>
</dbReference>
<dbReference type="GO" id="GO:0000166">
    <property type="term" value="F:nucleotide binding"/>
    <property type="evidence" value="ECO:0007669"/>
    <property type="project" value="InterPro"/>
</dbReference>
<protein>
    <submittedName>
        <fullName evidence="7">Predicted dehydrogenase</fullName>
    </submittedName>
</protein>
<comment type="cofactor">
    <cofactor evidence="1">
        <name>Zn(2+)</name>
        <dbReference type="ChEBI" id="CHEBI:29105"/>
    </cofactor>
</comment>
<dbReference type="PANTHER" id="PTHR43350">
    <property type="entry name" value="NAD-DEPENDENT ALCOHOL DEHYDROGENASE"/>
    <property type="match status" value="1"/>
</dbReference>
<dbReference type="SMART" id="SM00829">
    <property type="entry name" value="PKS_ER"/>
    <property type="match status" value="1"/>
</dbReference>
<dbReference type="Pfam" id="PF01408">
    <property type="entry name" value="GFO_IDH_MocA"/>
    <property type="match status" value="1"/>
</dbReference>
<dbReference type="CDD" id="cd08255">
    <property type="entry name" value="2-desacetyl-2-hydroxyethyl_bacteriochlorophyllide_like"/>
    <property type="match status" value="1"/>
</dbReference>
<dbReference type="SUPFAM" id="SSF50129">
    <property type="entry name" value="GroES-like"/>
    <property type="match status" value="1"/>
</dbReference>
<dbReference type="InterPro" id="IPR020843">
    <property type="entry name" value="ER"/>
</dbReference>
<evidence type="ECO:0000256" key="4">
    <source>
        <dbReference type="ARBA" id="ARBA00022833"/>
    </source>
</evidence>
<dbReference type="SUPFAM" id="SSF51735">
    <property type="entry name" value="NAD(P)-binding Rossmann-fold domains"/>
    <property type="match status" value="2"/>
</dbReference>
<organism evidence="7 8">
    <name type="scientific">Shimia gijangensis</name>
    <dbReference type="NCBI Taxonomy" id="1470563"/>
    <lineage>
        <taxon>Bacteria</taxon>
        <taxon>Pseudomonadati</taxon>
        <taxon>Pseudomonadota</taxon>
        <taxon>Alphaproteobacteria</taxon>
        <taxon>Rhodobacterales</taxon>
        <taxon>Roseobacteraceae</taxon>
    </lineage>
</organism>
<keyword evidence="8" id="KW-1185">Reference proteome</keyword>
<dbReference type="Gene3D" id="3.30.360.10">
    <property type="entry name" value="Dihydrodipicolinate Reductase, domain 2"/>
    <property type="match status" value="1"/>
</dbReference>
<keyword evidence="5" id="KW-0560">Oxidoreductase</keyword>
<dbReference type="InterPro" id="IPR036291">
    <property type="entry name" value="NAD(P)-bd_dom_sf"/>
</dbReference>
<dbReference type="Gene3D" id="3.90.180.10">
    <property type="entry name" value="Medium-chain alcohol dehydrogenases, catalytic domain"/>
    <property type="match status" value="2"/>
</dbReference>
<dbReference type="Pfam" id="PF00107">
    <property type="entry name" value="ADH_zinc_N"/>
    <property type="match status" value="1"/>
</dbReference>
<evidence type="ECO:0000256" key="1">
    <source>
        <dbReference type="ARBA" id="ARBA00001947"/>
    </source>
</evidence>
<dbReference type="GO" id="GO:0016491">
    <property type="term" value="F:oxidoreductase activity"/>
    <property type="evidence" value="ECO:0007669"/>
    <property type="project" value="UniProtKB-KW"/>
</dbReference>
<keyword evidence="3" id="KW-0479">Metal-binding</keyword>
<evidence type="ECO:0000256" key="5">
    <source>
        <dbReference type="ARBA" id="ARBA00023002"/>
    </source>
</evidence>
<sequence>MAGKFVASSHGIEAMKQILQSLKDGSTSLEEVPAPCAGRGQLLIHTNTTLVSAGTERMLVEFGRGNLIQKALSQPDKVKMVLDKAKTDGVGTTLEAVRSKLDQPLALGYCNVGTVIESNADRFKVGDRIASNGKHAEVVAVPKNLCARIPDNVDDESAAFTVLAAIGLQGIRLTNPTLGETVVVTGLGLIGLLTVQMLRAQGCRVLGIDYDPERLKLARRFGAETVNPGVGEDVLAKAEAFSRGSGVDAVIITAATKSNEPVSQAARMCRQRGRIVLVGVVGLELSRAEFYEKELSFQVSCSYGPGRYDSNYEDKGQDYPVGFVRWTEQRNFEAVLDMMSSGALDLKPLITHRFDISEGEKAMNLLTSAEPALGILLTYPNTGMSAPPARQVALVTGAAPTAKTAKANVAFLGAGNYAGRVLIPAFKSAGASLHTVVSSGGVSAVHFGRKFGFSEASTDGATVLNNPDIDTVVVATRHDAHALQVLGALKAGKHVFCEKPLCLTTEELGAIQAEAKLRPDQHLMIGFNRRFAPHVIKMKELLAPVAQPKSIVITVNAGDIPPDHWTQDAEIGGGRIIGEGCHFIDLALHLAGSPVTSHHVQPIGRSPALAVRDDKVSITLGFEDGSFATIHYLANGHKGFPKERIEVFAAGRVLQLDNFRKLKGWGWPGFSKMNLWRQDKGQTVCSKAFIDAVRQGTKTPIPKSEIFEVTRVTIEAAVAARG</sequence>
<dbReference type="Proteomes" id="UP000183982">
    <property type="component" value="Unassembled WGS sequence"/>
</dbReference>
<evidence type="ECO:0000313" key="8">
    <source>
        <dbReference type="Proteomes" id="UP000183982"/>
    </source>
</evidence>